<dbReference type="InterPro" id="IPR053188">
    <property type="entry name" value="FkbM_Methyltransferase"/>
</dbReference>
<protein>
    <recommendedName>
        <fullName evidence="1">Methyltransferase FkbM domain-containing protein</fullName>
    </recommendedName>
</protein>
<dbReference type="Pfam" id="PF05050">
    <property type="entry name" value="Methyltransf_21"/>
    <property type="match status" value="1"/>
</dbReference>
<organism evidence="2">
    <name type="scientific">viral metagenome</name>
    <dbReference type="NCBI Taxonomy" id="1070528"/>
    <lineage>
        <taxon>unclassified sequences</taxon>
        <taxon>metagenomes</taxon>
        <taxon>organismal metagenomes</taxon>
    </lineage>
</organism>
<dbReference type="EMBL" id="MN739082">
    <property type="protein sequence ID" value="QHS87524.1"/>
    <property type="molecule type" value="Genomic_DNA"/>
</dbReference>
<dbReference type="PANTHER" id="PTHR36973:SF4">
    <property type="entry name" value="NODULATION PROTEIN"/>
    <property type="match status" value="1"/>
</dbReference>
<name>A0A6C0B6N9_9ZZZZ</name>
<dbReference type="InterPro" id="IPR029063">
    <property type="entry name" value="SAM-dependent_MTases_sf"/>
</dbReference>
<dbReference type="NCBIfam" id="TIGR01444">
    <property type="entry name" value="fkbM_fam"/>
    <property type="match status" value="1"/>
</dbReference>
<sequence length="231" mass="26398">MSYLEPIFLENIDKTRVQTIFELGSRDLLDAHKLEDYYGCPVYAFECNPDCLEICDSVANTFENKNIHLIQKAVSLIDGPVSFYSFDITKYDNMGASSMFKIDFNNREINDPDYNSPSPQKEIIVEGTRLDTFMADNRVDRVDMLCVDLQGYELAAVQSLGVRLQDVKYIITECSIQSTYDGGTTFVELEEYLKNAGFKYVCSNRFNYAYPDTELRGYSEFDALFIKSGLS</sequence>
<dbReference type="InterPro" id="IPR006342">
    <property type="entry name" value="FkbM_mtfrase"/>
</dbReference>
<proteinExistence type="predicted"/>
<dbReference type="SUPFAM" id="SSF53335">
    <property type="entry name" value="S-adenosyl-L-methionine-dependent methyltransferases"/>
    <property type="match status" value="1"/>
</dbReference>
<dbReference type="AlphaFoldDB" id="A0A6C0B6N9"/>
<accession>A0A6C0B6N9</accession>
<dbReference type="Gene3D" id="3.40.50.150">
    <property type="entry name" value="Vaccinia Virus protein VP39"/>
    <property type="match status" value="1"/>
</dbReference>
<evidence type="ECO:0000313" key="2">
    <source>
        <dbReference type="EMBL" id="QHS87524.1"/>
    </source>
</evidence>
<evidence type="ECO:0000259" key="1">
    <source>
        <dbReference type="Pfam" id="PF05050"/>
    </source>
</evidence>
<dbReference type="GO" id="GO:0008171">
    <property type="term" value="F:O-methyltransferase activity"/>
    <property type="evidence" value="ECO:0007669"/>
    <property type="project" value="TreeGrafter"/>
</dbReference>
<feature type="domain" description="Methyltransferase FkbM" evidence="1">
    <location>
        <begin position="37"/>
        <end position="200"/>
    </location>
</feature>
<dbReference type="PANTHER" id="PTHR36973">
    <property type="entry name" value="SLL1456 PROTEIN-RELATED"/>
    <property type="match status" value="1"/>
</dbReference>
<reference evidence="2" key="1">
    <citation type="journal article" date="2020" name="Nature">
        <title>Giant virus diversity and host interactions through global metagenomics.</title>
        <authorList>
            <person name="Schulz F."/>
            <person name="Roux S."/>
            <person name="Paez-Espino D."/>
            <person name="Jungbluth S."/>
            <person name="Walsh D.A."/>
            <person name="Denef V.J."/>
            <person name="McMahon K.D."/>
            <person name="Konstantinidis K.T."/>
            <person name="Eloe-Fadrosh E.A."/>
            <person name="Kyrpides N.C."/>
            <person name="Woyke T."/>
        </authorList>
    </citation>
    <scope>NUCLEOTIDE SEQUENCE</scope>
    <source>
        <strain evidence="2">GVMAG-M-3300010157-4</strain>
    </source>
</reference>